<dbReference type="AlphaFoldDB" id="A0AAU7GD22"/>
<sequence>MRLPLRAVAPGGERIAEREIVVPVDLCRPDGALNPDAVGWTRRALHRTGLPGWGRNKRFEYWAITTPDAILTFNISHHDYRANVSATFADRERYAEIRQGGNTWFPGPGGMRDEHNTAPMEARRKDVLVRFTPQGTGTRIQAESPRIQADIRVLAAPDHESMGVVVPWSTRAFQYTKKDNSLAAEGVAVVDGVTHRIEPHTATAVHDRGRGRWPYFTFWNWGAGVGRTSDGRALGLQLGGKWTDGTPSSENWVRLDGRLHKIQNHLDWRYDPQNWTAPWTIAGPDVQITFRPEHHSQHLFDRWIVKSRADSCFGHYEGRIRLTGEEIAFSGVFGHVEEVERRW</sequence>
<evidence type="ECO:0000313" key="1">
    <source>
        <dbReference type="EMBL" id="XBM49102.1"/>
    </source>
</evidence>
<name>A0AAU7GD22_9MICO</name>
<reference evidence="1" key="1">
    <citation type="submission" date="2024-05" db="EMBL/GenBank/DDBJ databases">
        <title>The Natural Products Discovery Center: Release of the First 8490 Sequenced Strains for Exploring Actinobacteria Biosynthetic Diversity.</title>
        <authorList>
            <person name="Kalkreuter E."/>
            <person name="Kautsar S.A."/>
            <person name="Yang D."/>
            <person name="Bader C.D."/>
            <person name="Teijaro C.N."/>
            <person name="Fluegel L."/>
            <person name="Davis C.M."/>
            <person name="Simpson J.R."/>
            <person name="Lauterbach L."/>
            <person name="Steele A.D."/>
            <person name="Gui C."/>
            <person name="Meng S."/>
            <person name="Li G."/>
            <person name="Viehrig K."/>
            <person name="Ye F."/>
            <person name="Su P."/>
            <person name="Kiefer A.F."/>
            <person name="Nichols A."/>
            <person name="Cepeda A.J."/>
            <person name="Yan W."/>
            <person name="Fan B."/>
            <person name="Jiang Y."/>
            <person name="Adhikari A."/>
            <person name="Zheng C.-J."/>
            <person name="Schuster L."/>
            <person name="Cowan T.M."/>
            <person name="Smanski M.J."/>
            <person name="Chevrette M.G."/>
            <person name="de Carvalho L.P.S."/>
            <person name="Shen B."/>
        </authorList>
    </citation>
    <scope>NUCLEOTIDE SEQUENCE</scope>
    <source>
        <strain evidence="1">NPDC080035</strain>
    </source>
</reference>
<dbReference type="InterPro" id="IPR021243">
    <property type="entry name" value="DUF2804"/>
</dbReference>
<accession>A0AAU7GD22</accession>
<protein>
    <submittedName>
        <fullName evidence="1">DUF2804 domain-containing protein</fullName>
    </submittedName>
</protein>
<dbReference type="EMBL" id="CP157390">
    <property type="protein sequence ID" value="XBM49102.1"/>
    <property type="molecule type" value="Genomic_DNA"/>
</dbReference>
<organism evidence="1">
    <name type="scientific">Leifsonia sp. NPDC080035</name>
    <dbReference type="NCBI Taxonomy" id="3143936"/>
    <lineage>
        <taxon>Bacteria</taxon>
        <taxon>Bacillati</taxon>
        <taxon>Actinomycetota</taxon>
        <taxon>Actinomycetes</taxon>
        <taxon>Micrococcales</taxon>
        <taxon>Microbacteriaceae</taxon>
        <taxon>Leifsonia</taxon>
    </lineage>
</organism>
<gene>
    <name evidence="1" type="ORF">AAME72_04405</name>
</gene>
<dbReference type="RefSeq" id="WP_348789022.1">
    <property type="nucleotide sequence ID" value="NZ_CP157390.1"/>
</dbReference>
<dbReference type="Pfam" id="PF10974">
    <property type="entry name" value="DUF2804"/>
    <property type="match status" value="1"/>
</dbReference>
<proteinExistence type="predicted"/>
<dbReference type="PANTHER" id="PTHR35868">
    <property type="entry name" value="DUF2804 DOMAIN-CONTAINING PROTEIN-RELATED"/>
    <property type="match status" value="1"/>
</dbReference>
<dbReference type="PANTHER" id="PTHR35868:SF3">
    <property type="entry name" value="DUF2804 DOMAIN-CONTAINING PROTEIN"/>
    <property type="match status" value="1"/>
</dbReference>